<organism evidence="15 16">
    <name type="scientific">Flavisphingopyxis soli</name>
    <dbReference type="NCBI Taxonomy" id="2601267"/>
    <lineage>
        <taxon>Bacteria</taxon>
        <taxon>Pseudomonadati</taxon>
        <taxon>Pseudomonadota</taxon>
        <taxon>Alphaproteobacteria</taxon>
        <taxon>Sphingomonadales</taxon>
        <taxon>Sphingopyxidaceae</taxon>
        <taxon>Flavisphingopyxis</taxon>
    </lineage>
</organism>
<dbReference type="Pfam" id="PF02875">
    <property type="entry name" value="Mur_ligase_C"/>
    <property type="match status" value="1"/>
</dbReference>
<dbReference type="RefSeq" id="WP_147122681.1">
    <property type="nucleotide sequence ID" value="NZ_VOPY01000002.1"/>
</dbReference>
<evidence type="ECO:0000256" key="6">
    <source>
        <dbReference type="ARBA" id="ARBA00022960"/>
    </source>
</evidence>
<evidence type="ECO:0000256" key="8">
    <source>
        <dbReference type="ARBA" id="ARBA00023306"/>
    </source>
</evidence>
<proteinExistence type="inferred from homology"/>
<keyword evidence="9 10" id="KW-0961">Cell wall biogenesis/degradation</keyword>
<evidence type="ECO:0000256" key="5">
    <source>
        <dbReference type="ARBA" id="ARBA00022840"/>
    </source>
</evidence>
<evidence type="ECO:0000256" key="3">
    <source>
        <dbReference type="ARBA" id="ARBA00022618"/>
    </source>
</evidence>
<evidence type="ECO:0000256" key="4">
    <source>
        <dbReference type="ARBA" id="ARBA00022741"/>
    </source>
</evidence>
<comment type="function">
    <text evidence="10 11">Involved in cell wall formation. Catalyzes the final step in the synthesis of UDP-N-acetylmuramoyl-pentapeptide, the precursor of murein.</text>
</comment>
<dbReference type="InterPro" id="IPR005863">
    <property type="entry name" value="UDP-N-AcMur_synth"/>
</dbReference>
<dbReference type="GO" id="GO:0009252">
    <property type="term" value="P:peptidoglycan biosynthetic process"/>
    <property type="evidence" value="ECO:0007669"/>
    <property type="project" value="UniProtKB-UniRule"/>
</dbReference>
<dbReference type="GO" id="GO:0008360">
    <property type="term" value="P:regulation of cell shape"/>
    <property type="evidence" value="ECO:0007669"/>
    <property type="project" value="UniProtKB-KW"/>
</dbReference>
<comment type="catalytic activity">
    <reaction evidence="10 11">
        <text>D-alanyl-D-alanine + UDP-N-acetyl-alpha-D-muramoyl-L-alanyl-gamma-D-glutamyl-meso-2,6-diaminopimelate + ATP = UDP-N-acetyl-alpha-D-muramoyl-L-alanyl-gamma-D-glutamyl-meso-2,6-diaminopimeloyl-D-alanyl-D-alanine + ADP + phosphate + H(+)</text>
        <dbReference type="Rhea" id="RHEA:28374"/>
        <dbReference type="ChEBI" id="CHEBI:15378"/>
        <dbReference type="ChEBI" id="CHEBI:30616"/>
        <dbReference type="ChEBI" id="CHEBI:43474"/>
        <dbReference type="ChEBI" id="CHEBI:57822"/>
        <dbReference type="ChEBI" id="CHEBI:61386"/>
        <dbReference type="ChEBI" id="CHEBI:83905"/>
        <dbReference type="ChEBI" id="CHEBI:456216"/>
        <dbReference type="EC" id="6.3.2.10"/>
    </reaction>
</comment>
<dbReference type="InterPro" id="IPR013221">
    <property type="entry name" value="Mur_ligase_cen"/>
</dbReference>
<dbReference type="GO" id="GO:0008766">
    <property type="term" value="F:UDP-N-acetylmuramoylalanyl-D-glutamyl-2,6-diaminopimelate-D-alanyl-D-alanine ligase activity"/>
    <property type="evidence" value="ECO:0007669"/>
    <property type="project" value="RHEA"/>
</dbReference>
<keyword evidence="3 10" id="KW-0132">Cell division</keyword>
<dbReference type="InterPro" id="IPR004101">
    <property type="entry name" value="Mur_ligase_C"/>
</dbReference>
<dbReference type="SUPFAM" id="SSF63418">
    <property type="entry name" value="MurE/MurF N-terminal domain"/>
    <property type="match status" value="1"/>
</dbReference>
<dbReference type="EMBL" id="VOPY01000002">
    <property type="protein sequence ID" value="TXC68727.1"/>
    <property type="molecule type" value="Genomic_DNA"/>
</dbReference>
<dbReference type="InterPro" id="IPR051046">
    <property type="entry name" value="MurCDEF_CellWall_CoF430Synth"/>
</dbReference>
<comment type="caution">
    <text evidence="15">The sequence shown here is derived from an EMBL/GenBank/DDBJ whole genome shotgun (WGS) entry which is preliminary data.</text>
</comment>
<dbReference type="GO" id="GO:0051301">
    <property type="term" value="P:cell division"/>
    <property type="evidence" value="ECO:0007669"/>
    <property type="project" value="UniProtKB-KW"/>
</dbReference>
<dbReference type="HAMAP" id="MF_02019">
    <property type="entry name" value="MurF"/>
    <property type="match status" value="1"/>
</dbReference>
<comment type="caution">
    <text evidence="10">Lacks conserved residue(s) required for the propagation of feature annotation.</text>
</comment>
<keyword evidence="1 10" id="KW-0963">Cytoplasm</keyword>
<sequence>MTGALWTGSEIAAATGGTLHGDDFEAFGVAFDSREIEVREAGGDLFIAMRGEEADGHDYLAKAFANGASGAVVERTTDALEGQSYVIVADSMAALEALGRAARARAGAATIIGVTGSAGKTGTKEALFHALDRAARGSVHRSVKSYNNHTGVPLSLARMPRDTRFGIFEMGMNHPRELAALTQFVRPHIAIVTTVAPAHQEFFASVEAIADAKAEIFEGLEDGGVAIVPFDNPHGARLTAAAAHHAASVVSFGTRDGADVQACEWVDVPEGGSLITAKLPGGELCFTISAPGDHWVANAMAVLAAVEAAGADLGAAGLALAELPGLAGRGARHVVPVGAGEALLIDESYNANPASMAATLAQLGREPATRRIAVLGAMKELGSESAAYHAAIADPLLAAAVDIAVLVGDEMTPLAKRLEDSCAIAHLPDGDAALAWLSDNLAAGDAVLIKGSNAVGLGKVVATLTRGS</sequence>
<evidence type="ECO:0000256" key="1">
    <source>
        <dbReference type="ARBA" id="ARBA00022490"/>
    </source>
</evidence>
<keyword evidence="4 10" id="KW-0547">Nucleotide-binding</keyword>
<reference evidence="15 16" key="1">
    <citation type="submission" date="2019-08" db="EMBL/GenBank/DDBJ databases">
        <title>Sphingorhabdus soil sp. nov., isolated from arctic soil.</title>
        <authorList>
            <person name="Liu Y."/>
        </authorList>
    </citation>
    <scope>NUCLEOTIDE SEQUENCE [LARGE SCALE GENOMIC DNA]</scope>
    <source>
        <strain evidence="15 16">D-2Q-5-6</strain>
    </source>
</reference>
<evidence type="ECO:0000259" key="13">
    <source>
        <dbReference type="Pfam" id="PF02875"/>
    </source>
</evidence>
<dbReference type="GO" id="GO:0005524">
    <property type="term" value="F:ATP binding"/>
    <property type="evidence" value="ECO:0007669"/>
    <property type="project" value="UniProtKB-UniRule"/>
</dbReference>
<dbReference type="PANTHER" id="PTHR43024">
    <property type="entry name" value="UDP-N-ACETYLMURAMOYL-TRIPEPTIDE--D-ALANYL-D-ALANINE LIGASE"/>
    <property type="match status" value="1"/>
</dbReference>
<dbReference type="UniPathway" id="UPA00219"/>
<dbReference type="AlphaFoldDB" id="A0A5C6U711"/>
<gene>
    <name evidence="10" type="primary">murF</name>
    <name evidence="15" type="ORF">FSZ31_07035</name>
</gene>
<accession>A0A5C6U711</accession>
<evidence type="ECO:0000256" key="9">
    <source>
        <dbReference type="ARBA" id="ARBA00023316"/>
    </source>
</evidence>
<evidence type="ECO:0000259" key="14">
    <source>
        <dbReference type="Pfam" id="PF08245"/>
    </source>
</evidence>
<feature type="domain" description="Mur ligase central" evidence="14">
    <location>
        <begin position="114"/>
        <end position="306"/>
    </location>
</feature>
<keyword evidence="5 10" id="KW-0067">ATP-binding</keyword>
<dbReference type="NCBIfam" id="TIGR01143">
    <property type="entry name" value="murF"/>
    <property type="match status" value="1"/>
</dbReference>
<dbReference type="GO" id="GO:0047480">
    <property type="term" value="F:UDP-N-acetylmuramoyl-tripeptide-D-alanyl-D-alanine ligase activity"/>
    <property type="evidence" value="ECO:0007669"/>
    <property type="project" value="UniProtKB-UniRule"/>
</dbReference>
<dbReference type="SUPFAM" id="SSF53244">
    <property type="entry name" value="MurD-like peptide ligases, peptide-binding domain"/>
    <property type="match status" value="1"/>
</dbReference>
<evidence type="ECO:0000256" key="11">
    <source>
        <dbReference type="RuleBase" id="RU004136"/>
    </source>
</evidence>
<dbReference type="Pfam" id="PF08245">
    <property type="entry name" value="Mur_ligase_M"/>
    <property type="match status" value="1"/>
</dbReference>
<keyword evidence="7 10" id="KW-0573">Peptidoglycan synthesis</keyword>
<name>A0A5C6U711_9SPHN</name>
<dbReference type="EC" id="6.3.2.10" evidence="10 11"/>
<keyword evidence="2 10" id="KW-0436">Ligase</keyword>
<comment type="similarity">
    <text evidence="10">Belongs to the MurCDEF family. MurF subfamily.</text>
</comment>
<keyword evidence="8 10" id="KW-0131">Cell cycle</keyword>
<comment type="pathway">
    <text evidence="10 11">Cell wall biogenesis; peptidoglycan biosynthesis.</text>
</comment>
<evidence type="ECO:0000256" key="2">
    <source>
        <dbReference type="ARBA" id="ARBA00022598"/>
    </source>
</evidence>
<feature type="domain" description="Mur ligase C-terminal" evidence="13">
    <location>
        <begin position="343"/>
        <end position="452"/>
    </location>
</feature>
<evidence type="ECO:0000256" key="10">
    <source>
        <dbReference type="HAMAP-Rule" id="MF_02019"/>
    </source>
</evidence>
<feature type="domain" description="Mur ligase N-terminal catalytic" evidence="12">
    <location>
        <begin position="29"/>
        <end position="77"/>
    </location>
</feature>
<dbReference type="GO" id="GO:0071555">
    <property type="term" value="P:cell wall organization"/>
    <property type="evidence" value="ECO:0007669"/>
    <property type="project" value="UniProtKB-KW"/>
</dbReference>
<comment type="subcellular location">
    <subcellularLocation>
        <location evidence="10 11">Cytoplasm</location>
    </subcellularLocation>
</comment>
<dbReference type="InterPro" id="IPR000713">
    <property type="entry name" value="Mur_ligase_N"/>
</dbReference>
<dbReference type="Proteomes" id="UP000321129">
    <property type="component" value="Unassembled WGS sequence"/>
</dbReference>
<dbReference type="OrthoDB" id="9801978at2"/>
<protein>
    <recommendedName>
        <fullName evidence="10 11">UDP-N-acetylmuramoyl-tripeptide--D-alanyl-D-alanine ligase</fullName>
        <ecNumber evidence="10 11">6.3.2.10</ecNumber>
    </recommendedName>
    <alternativeName>
        <fullName evidence="10">D-alanyl-D-alanine-adding enzyme</fullName>
    </alternativeName>
</protein>
<dbReference type="Gene3D" id="3.90.190.20">
    <property type="entry name" value="Mur ligase, C-terminal domain"/>
    <property type="match status" value="1"/>
</dbReference>
<dbReference type="Pfam" id="PF01225">
    <property type="entry name" value="Mur_ligase"/>
    <property type="match status" value="1"/>
</dbReference>
<dbReference type="Gene3D" id="3.40.1390.10">
    <property type="entry name" value="MurE/MurF, N-terminal domain"/>
    <property type="match status" value="1"/>
</dbReference>
<keyword evidence="16" id="KW-1185">Reference proteome</keyword>
<evidence type="ECO:0000313" key="15">
    <source>
        <dbReference type="EMBL" id="TXC68727.1"/>
    </source>
</evidence>
<dbReference type="PANTHER" id="PTHR43024:SF1">
    <property type="entry name" value="UDP-N-ACETYLMURAMOYL-TRIPEPTIDE--D-ALANYL-D-ALANINE LIGASE"/>
    <property type="match status" value="1"/>
</dbReference>
<dbReference type="InterPro" id="IPR036565">
    <property type="entry name" value="Mur-like_cat_sf"/>
</dbReference>
<evidence type="ECO:0000259" key="12">
    <source>
        <dbReference type="Pfam" id="PF01225"/>
    </source>
</evidence>
<dbReference type="SUPFAM" id="SSF53623">
    <property type="entry name" value="MurD-like peptide ligases, catalytic domain"/>
    <property type="match status" value="1"/>
</dbReference>
<dbReference type="InterPro" id="IPR035911">
    <property type="entry name" value="MurE/MurF_N"/>
</dbReference>
<dbReference type="Gene3D" id="3.40.1190.10">
    <property type="entry name" value="Mur-like, catalytic domain"/>
    <property type="match status" value="1"/>
</dbReference>
<dbReference type="InterPro" id="IPR036615">
    <property type="entry name" value="Mur_ligase_C_dom_sf"/>
</dbReference>
<keyword evidence="6 10" id="KW-0133">Cell shape</keyword>
<evidence type="ECO:0000313" key="16">
    <source>
        <dbReference type="Proteomes" id="UP000321129"/>
    </source>
</evidence>
<dbReference type="GO" id="GO:0005737">
    <property type="term" value="C:cytoplasm"/>
    <property type="evidence" value="ECO:0007669"/>
    <property type="project" value="UniProtKB-SubCell"/>
</dbReference>
<evidence type="ECO:0000256" key="7">
    <source>
        <dbReference type="ARBA" id="ARBA00022984"/>
    </source>
</evidence>